<accession>A0A5C6CJE5</accession>
<sequence length="67" mass="7051">MGSERPQGVKRVVWNMLMGFAALAATAAGLSAIMKKGGYPGLGFAAAYISLVLVVQLLRSRKKEVVA</sequence>
<gene>
    <name evidence="2" type="ORF">Pla144_34520</name>
</gene>
<keyword evidence="1" id="KW-0812">Transmembrane</keyword>
<feature type="transmembrane region" description="Helical" evidence="1">
    <location>
        <begin position="12"/>
        <end position="33"/>
    </location>
</feature>
<dbReference type="Proteomes" id="UP000318437">
    <property type="component" value="Unassembled WGS sequence"/>
</dbReference>
<protein>
    <submittedName>
        <fullName evidence="2">Uncharacterized protein</fullName>
    </submittedName>
</protein>
<keyword evidence="1" id="KW-1133">Transmembrane helix</keyword>
<name>A0A5C6CJE5_9BACT</name>
<dbReference type="AlphaFoldDB" id="A0A5C6CJE5"/>
<keyword evidence="3" id="KW-1185">Reference proteome</keyword>
<keyword evidence="1" id="KW-0472">Membrane</keyword>
<evidence type="ECO:0000313" key="2">
    <source>
        <dbReference type="EMBL" id="TWU24568.1"/>
    </source>
</evidence>
<reference evidence="2 3" key="1">
    <citation type="submission" date="2019-02" db="EMBL/GenBank/DDBJ databases">
        <title>Deep-cultivation of Planctomycetes and their phenomic and genomic characterization uncovers novel biology.</title>
        <authorList>
            <person name="Wiegand S."/>
            <person name="Jogler M."/>
            <person name="Boedeker C."/>
            <person name="Pinto D."/>
            <person name="Vollmers J."/>
            <person name="Rivas-Marin E."/>
            <person name="Kohn T."/>
            <person name="Peeters S.H."/>
            <person name="Heuer A."/>
            <person name="Rast P."/>
            <person name="Oberbeckmann S."/>
            <person name="Bunk B."/>
            <person name="Jeske O."/>
            <person name="Meyerdierks A."/>
            <person name="Storesund J.E."/>
            <person name="Kallscheuer N."/>
            <person name="Luecker S."/>
            <person name="Lage O.M."/>
            <person name="Pohl T."/>
            <person name="Merkel B.J."/>
            <person name="Hornburger P."/>
            <person name="Mueller R.-W."/>
            <person name="Bruemmer F."/>
            <person name="Labrenz M."/>
            <person name="Spormann A.M."/>
            <person name="Op Den Camp H."/>
            <person name="Overmann J."/>
            <person name="Amann R."/>
            <person name="Jetten M.S.M."/>
            <person name="Mascher T."/>
            <person name="Medema M.H."/>
            <person name="Devos D.P."/>
            <person name="Kaster A.-K."/>
            <person name="Ovreas L."/>
            <person name="Rohde M."/>
            <person name="Galperin M.Y."/>
            <person name="Jogler C."/>
        </authorList>
    </citation>
    <scope>NUCLEOTIDE SEQUENCE [LARGE SCALE GENOMIC DNA]</scope>
    <source>
        <strain evidence="2 3">Pla144</strain>
    </source>
</reference>
<organism evidence="2 3">
    <name type="scientific">Bythopirellula polymerisocia</name>
    <dbReference type="NCBI Taxonomy" id="2528003"/>
    <lineage>
        <taxon>Bacteria</taxon>
        <taxon>Pseudomonadati</taxon>
        <taxon>Planctomycetota</taxon>
        <taxon>Planctomycetia</taxon>
        <taxon>Pirellulales</taxon>
        <taxon>Lacipirellulaceae</taxon>
        <taxon>Bythopirellula</taxon>
    </lineage>
</organism>
<evidence type="ECO:0000256" key="1">
    <source>
        <dbReference type="SAM" id="Phobius"/>
    </source>
</evidence>
<dbReference type="EMBL" id="SJPS01000005">
    <property type="protein sequence ID" value="TWU24568.1"/>
    <property type="molecule type" value="Genomic_DNA"/>
</dbReference>
<feature type="transmembrane region" description="Helical" evidence="1">
    <location>
        <begin position="39"/>
        <end position="58"/>
    </location>
</feature>
<proteinExistence type="predicted"/>
<evidence type="ECO:0000313" key="3">
    <source>
        <dbReference type="Proteomes" id="UP000318437"/>
    </source>
</evidence>
<comment type="caution">
    <text evidence="2">The sequence shown here is derived from an EMBL/GenBank/DDBJ whole genome shotgun (WGS) entry which is preliminary data.</text>
</comment>